<evidence type="ECO:0000256" key="4">
    <source>
        <dbReference type="ARBA" id="ARBA00022519"/>
    </source>
</evidence>
<dbReference type="PANTHER" id="PTHR33445:SF1">
    <property type="entry name" value="ATP SYNTHASE SUBUNIT B"/>
    <property type="match status" value="1"/>
</dbReference>
<keyword evidence="20" id="KW-1185">Reference proteome</keyword>
<dbReference type="InterPro" id="IPR005864">
    <property type="entry name" value="ATP_synth_F0_bsu_bac"/>
</dbReference>
<evidence type="ECO:0000256" key="12">
    <source>
        <dbReference type="ARBA" id="ARBA00025198"/>
    </source>
</evidence>
<feature type="transmembrane region" description="Helical" evidence="16">
    <location>
        <begin position="6"/>
        <end position="26"/>
    </location>
</feature>
<dbReference type="NCBIfam" id="TIGR01144">
    <property type="entry name" value="ATP_synt_b"/>
    <property type="match status" value="1"/>
</dbReference>
<evidence type="ECO:0000256" key="10">
    <source>
        <dbReference type="ARBA" id="ARBA00023136"/>
    </source>
</evidence>
<evidence type="ECO:0000256" key="9">
    <source>
        <dbReference type="ARBA" id="ARBA00023065"/>
    </source>
</evidence>
<evidence type="ECO:0000256" key="13">
    <source>
        <dbReference type="ARBA" id="ARBA00025614"/>
    </source>
</evidence>
<dbReference type="GO" id="GO:0005886">
    <property type="term" value="C:plasma membrane"/>
    <property type="evidence" value="ECO:0007669"/>
    <property type="project" value="UniProtKB-SubCell"/>
</dbReference>
<evidence type="ECO:0000256" key="17">
    <source>
        <dbReference type="RuleBase" id="RU003848"/>
    </source>
</evidence>
<dbReference type="InterPro" id="IPR002146">
    <property type="entry name" value="ATP_synth_b/b'su_bac/chlpt"/>
</dbReference>
<evidence type="ECO:0000256" key="16">
    <source>
        <dbReference type="HAMAP-Rule" id="MF_01398"/>
    </source>
</evidence>
<dbReference type="EMBL" id="CP067393">
    <property type="protein sequence ID" value="QQP85653.1"/>
    <property type="molecule type" value="Genomic_DNA"/>
</dbReference>
<keyword evidence="8 16" id="KW-1133">Transmembrane helix</keyword>
<evidence type="ECO:0000256" key="14">
    <source>
        <dbReference type="ARBA" id="ARBA00026054"/>
    </source>
</evidence>
<keyword evidence="7 16" id="KW-0375">Hydrogen ion transport</keyword>
<comment type="function">
    <text evidence="13">Component of the F(0) channel, it forms part of the peripheral stalk, linking F(1) to F(0). The b'-subunit is a diverged and duplicated form of b found in plants and photosynthetic bacteria.</text>
</comment>
<comment type="subcellular location">
    <subcellularLocation>
        <location evidence="16">Cell membrane</location>
        <topology evidence="16">Single-pass membrane protein</topology>
    </subcellularLocation>
    <subcellularLocation>
        <location evidence="15">Endomembrane system</location>
        <topology evidence="15">Single-pass membrane protein</topology>
    </subcellularLocation>
</comment>
<keyword evidence="9 16" id="KW-0406">Ion transport</keyword>
<dbReference type="GO" id="GO:0046961">
    <property type="term" value="F:proton-transporting ATPase activity, rotational mechanism"/>
    <property type="evidence" value="ECO:0007669"/>
    <property type="project" value="TreeGrafter"/>
</dbReference>
<keyword evidence="10 16" id="KW-0472">Membrane</keyword>
<keyword evidence="5 16" id="KW-0138">CF(0)</keyword>
<dbReference type="GO" id="GO:0045259">
    <property type="term" value="C:proton-transporting ATP synthase complex"/>
    <property type="evidence" value="ECO:0007669"/>
    <property type="project" value="UniProtKB-KW"/>
</dbReference>
<evidence type="ECO:0000313" key="20">
    <source>
        <dbReference type="Proteomes" id="UP000595278"/>
    </source>
</evidence>
<evidence type="ECO:0000256" key="1">
    <source>
        <dbReference type="ARBA" id="ARBA00005513"/>
    </source>
</evidence>
<dbReference type="GO" id="GO:0012505">
    <property type="term" value="C:endomembrane system"/>
    <property type="evidence" value="ECO:0007669"/>
    <property type="project" value="UniProtKB-SubCell"/>
</dbReference>
<evidence type="ECO:0000313" key="19">
    <source>
        <dbReference type="EMBL" id="QQP85653.1"/>
    </source>
</evidence>
<organism evidence="19 20">
    <name type="scientific">Entomomonas asaccharolytica</name>
    <dbReference type="NCBI Taxonomy" id="2785331"/>
    <lineage>
        <taxon>Bacteria</taxon>
        <taxon>Pseudomonadati</taxon>
        <taxon>Pseudomonadota</taxon>
        <taxon>Gammaproteobacteria</taxon>
        <taxon>Pseudomonadales</taxon>
        <taxon>Pseudomonadaceae</taxon>
        <taxon>Entomomonas</taxon>
    </lineage>
</organism>
<dbReference type="Gene3D" id="1.20.5.620">
    <property type="entry name" value="F1F0 ATP synthase subunit B, membrane domain"/>
    <property type="match status" value="1"/>
</dbReference>
<keyword evidence="4" id="KW-0997">Cell inner membrane</keyword>
<comment type="subunit">
    <text evidence="14">F-type ATPases have 2 components, F(1) - the catalytic core - and F(0) - the membrane proton channel. F(1) has five subunits: alpha(3), beta(3), gamma(1), delta(1), epsilon(1). F(0) has four main subunits: a(1), b(2) and c(10-14). The alpha and beta chains form an alternating ring which encloses part of the gamma chain. F(1) is attached to F(0) by a central stalk formed by the gamma and epsilon chains, while a peripheral stalk is formed by the delta and b chains.</text>
</comment>
<evidence type="ECO:0000256" key="2">
    <source>
        <dbReference type="ARBA" id="ARBA00022448"/>
    </source>
</evidence>
<comment type="subunit">
    <text evidence="16">F-type ATPases have 2 components, F(1) - the catalytic core - and F(0) - the membrane proton channel. F(1) has five subunits: alpha(3), beta(3), gamma(1), delta(1), epsilon(1). F(0) has three main subunits: a(1), b(2) and c(10-14). The alpha and beta chains form an alternating ring which encloses part of the gamma chain. F(1) is attached to F(0) by a central stalk formed by the gamma and epsilon chains, while a peripheral stalk is formed by the delta and b chains.</text>
</comment>
<keyword evidence="2 16" id="KW-0813">Transport</keyword>
<evidence type="ECO:0000256" key="7">
    <source>
        <dbReference type="ARBA" id="ARBA00022781"/>
    </source>
</evidence>
<dbReference type="InterPro" id="IPR050059">
    <property type="entry name" value="ATP_synthase_B_chain"/>
</dbReference>
<dbReference type="CDD" id="cd06503">
    <property type="entry name" value="ATP-synt_Fo_b"/>
    <property type="match status" value="1"/>
</dbReference>
<evidence type="ECO:0000256" key="5">
    <source>
        <dbReference type="ARBA" id="ARBA00022547"/>
    </source>
</evidence>
<dbReference type="AlphaFoldDB" id="A0A974RWY1"/>
<reference evidence="19 20" key="1">
    <citation type="submission" date="2021-01" db="EMBL/GenBank/DDBJ databases">
        <title>Entomomonas sp. F2A isolated from a house cricket (Acheta domesticus).</title>
        <authorList>
            <person name="Spergser J."/>
            <person name="Busse H.-J."/>
        </authorList>
    </citation>
    <scope>NUCLEOTIDE SEQUENCE [LARGE SCALE GENOMIC DNA]</scope>
    <source>
        <strain evidence="19 20">F2A</strain>
    </source>
</reference>
<comment type="function">
    <text evidence="12 16">F(1)F(0) ATP synthase produces ATP from ADP in the presence of a proton or sodium gradient. F-type ATPases consist of two structural domains, F(1) containing the extramembraneous catalytic core and F(0) containing the membrane proton channel, linked together by a central stalk and a peripheral stalk. During catalysis, ATP synthesis in the catalytic domain of F(1) is coupled via a rotary mechanism of the central stalk subunits to proton translocation.</text>
</comment>
<dbReference type="RefSeq" id="WP_201092491.1">
    <property type="nucleotide sequence ID" value="NZ_CP067393.1"/>
</dbReference>
<evidence type="ECO:0000256" key="8">
    <source>
        <dbReference type="ARBA" id="ARBA00022989"/>
    </source>
</evidence>
<feature type="coiled-coil region" evidence="18">
    <location>
        <begin position="40"/>
        <end position="74"/>
    </location>
</feature>
<evidence type="ECO:0000256" key="15">
    <source>
        <dbReference type="ARBA" id="ARBA00037847"/>
    </source>
</evidence>
<dbReference type="HAMAP" id="MF_01398">
    <property type="entry name" value="ATP_synth_b_bprime"/>
    <property type="match status" value="1"/>
</dbReference>
<dbReference type="SUPFAM" id="SSF81573">
    <property type="entry name" value="F1F0 ATP synthase subunit B, membrane domain"/>
    <property type="match status" value="1"/>
</dbReference>
<dbReference type="GO" id="GO:0046933">
    <property type="term" value="F:proton-transporting ATP synthase activity, rotational mechanism"/>
    <property type="evidence" value="ECO:0007669"/>
    <property type="project" value="UniProtKB-UniRule"/>
</dbReference>
<dbReference type="NCBIfam" id="NF004411">
    <property type="entry name" value="PRK05759.1-2"/>
    <property type="match status" value="1"/>
</dbReference>
<dbReference type="InterPro" id="IPR028987">
    <property type="entry name" value="ATP_synth_B-like_membr_sf"/>
</dbReference>
<protein>
    <recommendedName>
        <fullName evidence="16">ATP synthase subunit b</fullName>
    </recommendedName>
    <alternativeName>
        <fullName evidence="16">ATP synthase F(0) sector subunit b</fullName>
    </alternativeName>
    <alternativeName>
        <fullName evidence="16">ATPase subunit I</fullName>
    </alternativeName>
    <alternativeName>
        <fullName evidence="16">F-type ATPase subunit b</fullName>
        <shortName evidence="16">F-ATPase subunit b</shortName>
    </alternativeName>
</protein>
<evidence type="ECO:0000256" key="11">
    <source>
        <dbReference type="ARBA" id="ARBA00023310"/>
    </source>
</evidence>
<name>A0A974RWY1_9GAMM</name>
<dbReference type="PANTHER" id="PTHR33445">
    <property type="entry name" value="ATP SYNTHASE SUBUNIT B', CHLOROPLASTIC"/>
    <property type="match status" value="1"/>
</dbReference>
<keyword evidence="6 16" id="KW-0812">Transmembrane</keyword>
<proteinExistence type="inferred from homology"/>
<accession>A0A974RWY1</accession>
<dbReference type="Pfam" id="PF00430">
    <property type="entry name" value="ATP-synt_B"/>
    <property type="match status" value="1"/>
</dbReference>
<evidence type="ECO:0000256" key="6">
    <source>
        <dbReference type="ARBA" id="ARBA00022692"/>
    </source>
</evidence>
<dbReference type="KEGG" id="eaz:JHT90_14995"/>
<dbReference type="FunFam" id="1.20.5.620:FF:000001">
    <property type="entry name" value="ATP synthase subunit b"/>
    <property type="match status" value="1"/>
</dbReference>
<dbReference type="Proteomes" id="UP000595278">
    <property type="component" value="Chromosome"/>
</dbReference>
<keyword evidence="3 16" id="KW-1003">Cell membrane</keyword>
<sequence>MNINLTLIGQTIAFAIFVLFCMKYVWPPINQVMQERKKKIAEGLDAAGRAERELQEVQQQVEQILREGKEQAADILDKANKTASSIIEESKQQARTEGEKLIASARSEIDLEVNRARDQLRSQVASLAVQGAEKILESSVDANAHSDLVDKIASKL</sequence>
<evidence type="ECO:0000256" key="18">
    <source>
        <dbReference type="SAM" id="Coils"/>
    </source>
</evidence>
<keyword evidence="11 16" id="KW-0066">ATP synthesis</keyword>
<keyword evidence="18" id="KW-0175">Coiled coil</keyword>
<evidence type="ECO:0000256" key="3">
    <source>
        <dbReference type="ARBA" id="ARBA00022475"/>
    </source>
</evidence>
<gene>
    <name evidence="16" type="primary">atpF</name>
    <name evidence="19" type="ORF">JHT90_14995</name>
</gene>
<comment type="similarity">
    <text evidence="1 16 17">Belongs to the ATPase B chain family.</text>
</comment>